<dbReference type="InterPro" id="IPR010292">
    <property type="entry name" value="Uncharacterised_CreA"/>
</dbReference>
<organism evidence="2 3">
    <name type="scientific">Haematococcus lacustris</name>
    <name type="common">Green alga</name>
    <name type="synonym">Haematococcus pluvialis</name>
    <dbReference type="NCBI Taxonomy" id="44745"/>
    <lineage>
        <taxon>Eukaryota</taxon>
        <taxon>Viridiplantae</taxon>
        <taxon>Chlorophyta</taxon>
        <taxon>core chlorophytes</taxon>
        <taxon>Chlorophyceae</taxon>
        <taxon>CS clade</taxon>
        <taxon>Chlamydomonadales</taxon>
        <taxon>Haematococcaceae</taxon>
        <taxon>Haematococcus</taxon>
    </lineage>
</organism>
<evidence type="ECO:0000313" key="3">
    <source>
        <dbReference type="Proteomes" id="UP000485058"/>
    </source>
</evidence>
<protein>
    <submittedName>
        <fullName evidence="2">Uncharacterized protein</fullName>
    </submittedName>
</protein>
<dbReference type="AlphaFoldDB" id="A0A699Z4P6"/>
<dbReference type="Proteomes" id="UP000485058">
    <property type="component" value="Unassembled WGS sequence"/>
</dbReference>
<gene>
    <name evidence="2" type="ORF">HaLaN_09847</name>
</gene>
<evidence type="ECO:0000256" key="1">
    <source>
        <dbReference type="SAM" id="MobiDB-lite"/>
    </source>
</evidence>
<evidence type="ECO:0000313" key="2">
    <source>
        <dbReference type="EMBL" id="GFH13884.1"/>
    </source>
</evidence>
<accession>A0A699Z4P6</accession>
<sequence>MFAQSSIKVGTPHGGRGSRSGRHTPFALVSVLRPVAASATRRSGTTPADKGGVSQLLLGLTTAALTATTLLVPDVAHAIGTQKIAEWAASGLIFKDTVEVTAIDDPEGGLQPRHIAHSVDGLTIYISDFKRSIVDKLAKDFFTEPSQASLSCGISGPVAFRKGSPDDLGGIEGKENKTLRVRRVYDPKRNSVVYVAYSTRLNSASDEGSVSSGRYRTSVCVVKLPDSVLPAPQLLTSEN</sequence>
<keyword evidence="3" id="KW-1185">Reference proteome</keyword>
<dbReference type="Pfam" id="PF05981">
    <property type="entry name" value="CreA"/>
    <property type="match status" value="1"/>
</dbReference>
<name>A0A699Z4P6_HAELA</name>
<dbReference type="PANTHER" id="PTHR37952">
    <property type="match status" value="1"/>
</dbReference>
<reference evidence="2 3" key="1">
    <citation type="submission" date="2020-02" db="EMBL/GenBank/DDBJ databases">
        <title>Draft genome sequence of Haematococcus lacustris strain NIES-144.</title>
        <authorList>
            <person name="Morimoto D."/>
            <person name="Nakagawa S."/>
            <person name="Yoshida T."/>
            <person name="Sawayama S."/>
        </authorList>
    </citation>
    <scope>NUCLEOTIDE SEQUENCE [LARGE SCALE GENOMIC DNA]</scope>
    <source>
        <strain evidence="2 3">NIES-144</strain>
    </source>
</reference>
<feature type="region of interest" description="Disordered" evidence="1">
    <location>
        <begin position="1"/>
        <end position="23"/>
    </location>
</feature>
<dbReference type="EMBL" id="BLLF01000663">
    <property type="protein sequence ID" value="GFH13884.1"/>
    <property type="molecule type" value="Genomic_DNA"/>
</dbReference>
<proteinExistence type="predicted"/>
<comment type="caution">
    <text evidence="2">The sequence shown here is derived from an EMBL/GenBank/DDBJ whole genome shotgun (WGS) entry which is preliminary data.</text>
</comment>
<dbReference type="PANTHER" id="PTHR37952:SF2">
    <property type="entry name" value="PROTEIN CREA"/>
    <property type="match status" value="1"/>
</dbReference>